<protein>
    <submittedName>
        <fullName evidence="1">Uncharacterized protein</fullName>
    </submittedName>
</protein>
<name>A0A644TLT4_9ZZZZ</name>
<dbReference type="AlphaFoldDB" id="A0A644TLT4"/>
<proteinExistence type="predicted"/>
<dbReference type="EMBL" id="VSSQ01000038">
    <property type="protein sequence ID" value="MPL67629.1"/>
    <property type="molecule type" value="Genomic_DNA"/>
</dbReference>
<gene>
    <name evidence="1" type="ORF">SDC9_13327</name>
</gene>
<evidence type="ECO:0000313" key="1">
    <source>
        <dbReference type="EMBL" id="MPL67629.1"/>
    </source>
</evidence>
<comment type="caution">
    <text evidence="1">The sequence shown here is derived from an EMBL/GenBank/DDBJ whole genome shotgun (WGS) entry which is preliminary data.</text>
</comment>
<reference evidence="1" key="1">
    <citation type="submission" date="2019-08" db="EMBL/GenBank/DDBJ databases">
        <authorList>
            <person name="Kucharzyk K."/>
            <person name="Murdoch R.W."/>
            <person name="Higgins S."/>
            <person name="Loffler F."/>
        </authorList>
    </citation>
    <scope>NUCLEOTIDE SEQUENCE</scope>
</reference>
<sequence>MDKPDGRIRLKGPWNSRNAGGFQPPYLLVDGAGDEAEGNVLAVFRRIIFFVSDQLDPGLAFPQKHNLGAGRRKCCLVSQDIQW</sequence>
<organism evidence="1">
    <name type="scientific">bioreactor metagenome</name>
    <dbReference type="NCBI Taxonomy" id="1076179"/>
    <lineage>
        <taxon>unclassified sequences</taxon>
        <taxon>metagenomes</taxon>
        <taxon>ecological metagenomes</taxon>
    </lineage>
</organism>
<accession>A0A644TLT4</accession>